<keyword evidence="2" id="KW-1185">Reference proteome</keyword>
<dbReference type="Proteomes" id="UP001162834">
    <property type="component" value="Chromosome"/>
</dbReference>
<accession>A0A9E6Y2H1</accession>
<evidence type="ECO:0000313" key="2">
    <source>
        <dbReference type="Proteomes" id="UP001162834"/>
    </source>
</evidence>
<evidence type="ECO:0000313" key="1">
    <source>
        <dbReference type="EMBL" id="UGS38348.1"/>
    </source>
</evidence>
<dbReference type="RefSeq" id="WP_259312371.1">
    <property type="nucleotide sequence ID" value="NZ_CP087164.1"/>
</dbReference>
<protein>
    <submittedName>
        <fullName evidence="1">Uncharacterized protein</fullName>
    </submittedName>
</protein>
<dbReference type="KEGG" id="sbae:DSM104329_04772"/>
<dbReference type="AlphaFoldDB" id="A0A9E6Y2H1"/>
<dbReference type="EMBL" id="CP087164">
    <property type="protein sequence ID" value="UGS38348.1"/>
    <property type="molecule type" value="Genomic_DNA"/>
</dbReference>
<name>A0A9E6Y2H1_9ACTN</name>
<organism evidence="1 2">
    <name type="scientific">Capillimicrobium parvum</name>
    <dbReference type="NCBI Taxonomy" id="2884022"/>
    <lineage>
        <taxon>Bacteria</taxon>
        <taxon>Bacillati</taxon>
        <taxon>Actinomycetota</taxon>
        <taxon>Thermoleophilia</taxon>
        <taxon>Solirubrobacterales</taxon>
        <taxon>Capillimicrobiaceae</taxon>
        <taxon>Capillimicrobium</taxon>
    </lineage>
</organism>
<gene>
    <name evidence="1" type="ORF">DSM104329_04772</name>
</gene>
<proteinExistence type="predicted"/>
<sequence length="45" mass="4822">MEPEVRDQIRRRALDRLAAVARAGHEGLVLDGCALIASGRRPPAG</sequence>
<reference evidence="1" key="1">
    <citation type="journal article" date="2022" name="Int. J. Syst. Evol. Microbiol.">
        <title>Pseudomonas aegrilactucae sp. nov. and Pseudomonas morbosilactucae sp. nov., pathogens causing bacterial rot of lettuce in Japan.</title>
        <authorList>
            <person name="Sawada H."/>
            <person name="Fujikawa T."/>
            <person name="Satou M."/>
        </authorList>
    </citation>
    <scope>NUCLEOTIDE SEQUENCE</scope>
    <source>
        <strain evidence="1">0166_1</strain>
    </source>
</reference>